<evidence type="ECO:0000313" key="8">
    <source>
        <dbReference type="EMBL" id="KAK8766850.1"/>
    </source>
</evidence>
<feature type="transmembrane region" description="Helical" evidence="6">
    <location>
        <begin position="248"/>
        <end position="266"/>
    </location>
</feature>
<comment type="subcellular location">
    <subcellularLocation>
        <location evidence="1">Membrane</location>
        <topology evidence="1">Multi-pass membrane protein</topology>
    </subcellularLocation>
</comment>
<reference evidence="8 9" key="1">
    <citation type="journal article" date="2023" name="Arcadia Sci">
        <title>De novo assembly of a long-read Amblyomma americanum tick genome.</title>
        <authorList>
            <person name="Chou S."/>
            <person name="Poskanzer K.E."/>
            <person name="Rollins M."/>
            <person name="Thuy-Boun P.S."/>
        </authorList>
    </citation>
    <scope>NUCLEOTIDE SEQUENCE [LARGE SCALE GENOMIC DNA]</scope>
    <source>
        <strain evidence="8">F_SG_1</strain>
        <tissue evidence="8">Salivary glands</tissue>
    </source>
</reference>
<keyword evidence="3 6" id="KW-1133">Transmembrane helix</keyword>
<accession>A0AAQ4DWL0</accession>
<evidence type="ECO:0000256" key="4">
    <source>
        <dbReference type="ARBA" id="ARBA00023136"/>
    </source>
</evidence>
<evidence type="ECO:0000256" key="2">
    <source>
        <dbReference type="ARBA" id="ARBA00022692"/>
    </source>
</evidence>
<feature type="compositionally biased region" description="Low complexity" evidence="5">
    <location>
        <begin position="385"/>
        <end position="394"/>
    </location>
</feature>
<dbReference type="Pfam" id="PF00083">
    <property type="entry name" value="Sugar_tr"/>
    <property type="match status" value="1"/>
</dbReference>
<dbReference type="GO" id="GO:0022857">
    <property type="term" value="F:transmembrane transporter activity"/>
    <property type="evidence" value="ECO:0007669"/>
    <property type="project" value="InterPro"/>
</dbReference>
<evidence type="ECO:0000256" key="3">
    <source>
        <dbReference type="ARBA" id="ARBA00022989"/>
    </source>
</evidence>
<feature type="transmembrane region" description="Helical" evidence="6">
    <location>
        <begin position="309"/>
        <end position="327"/>
    </location>
</feature>
<dbReference type="AlphaFoldDB" id="A0AAQ4DWL0"/>
<feature type="region of interest" description="Disordered" evidence="5">
    <location>
        <begin position="368"/>
        <end position="439"/>
    </location>
</feature>
<dbReference type="EMBL" id="JARKHS020025936">
    <property type="protein sequence ID" value="KAK8766850.1"/>
    <property type="molecule type" value="Genomic_DNA"/>
</dbReference>
<dbReference type="InterPro" id="IPR020846">
    <property type="entry name" value="MFS_dom"/>
</dbReference>
<proteinExistence type="predicted"/>
<comment type="caution">
    <text evidence="8">The sequence shown here is derived from an EMBL/GenBank/DDBJ whole genome shotgun (WGS) entry which is preliminary data.</text>
</comment>
<evidence type="ECO:0000256" key="1">
    <source>
        <dbReference type="ARBA" id="ARBA00004141"/>
    </source>
</evidence>
<dbReference type="InterPro" id="IPR036259">
    <property type="entry name" value="MFS_trans_sf"/>
</dbReference>
<dbReference type="InterPro" id="IPR005828">
    <property type="entry name" value="MFS_sugar_transport-like"/>
</dbReference>
<dbReference type="Gene3D" id="1.20.1250.20">
    <property type="entry name" value="MFS general substrate transporter like domains"/>
    <property type="match status" value="1"/>
</dbReference>
<feature type="transmembrane region" description="Helical" evidence="6">
    <location>
        <begin position="193"/>
        <end position="211"/>
    </location>
</feature>
<dbReference type="GO" id="GO:0016020">
    <property type="term" value="C:membrane"/>
    <property type="evidence" value="ECO:0007669"/>
    <property type="project" value="UniProtKB-SubCell"/>
</dbReference>
<feature type="transmembrane region" description="Helical" evidence="6">
    <location>
        <begin position="223"/>
        <end position="241"/>
    </location>
</feature>
<organism evidence="8 9">
    <name type="scientific">Amblyomma americanum</name>
    <name type="common">Lone star tick</name>
    <dbReference type="NCBI Taxonomy" id="6943"/>
    <lineage>
        <taxon>Eukaryota</taxon>
        <taxon>Metazoa</taxon>
        <taxon>Ecdysozoa</taxon>
        <taxon>Arthropoda</taxon>
        <taxon>Chelicerata</taxon>
        <taxon>Arachnida</taxon>
        <taxon>Acari</taxon>
        <taxon>Parasitiformes</taxon>
        <taxon>Ixodida</taxon>
        <taxon>Ixodoidea</taxon>
        <taxon>Ixodidae</taxon>
        <taxon>Amblyomminae</taxon>
        <taxon>Amblyomma</taxon>
    </lineage>
</organism>
<keyword evidence="4 6" id="KW-0472">Membrane</keyword>
<dbReference type="PANTHER" id="PTHR24064">
    <property type="entry name" value="SOLUTE CARRIER FAMILY 22 MEMBER"/>
    <property type="match status" value="1"/>
</dbReference>
<keyword evidence="2 6" id="KW-0812">Transmembrane</keyword>
<sequence length="439" mass="47019">MSDRFGRKPVIMAAAGTLLGASLCAAGSQSLPLFVLARFVIAGSASATSLILFTLVFEVTGNERRALHTLWATSIGGTVPLPLLQLVNLIRPSWELAQAVFLLPTVLQMMCCNFLEESPSWLVATSQLRRAQQVVVCAARMNRLDVSKATQAFQRLKRHIRTNDQGHSITASALSSGTAAEGALQAAMFRRRALSVAIAWFNITFVFYYLAIMAAKTGGHDKAVHFGMQTLTFIGICWLLTKKGQRESLTVAVSAVAVCAGAYFAASVLSLSSLIPSIRSVVLCFCTGALAICYGYTAEVFPVSIRSTGICLSYTAGRLGALLSSFLSEFKGVPDSAAMQAAMAALMLVTAVAVQWLPEVFLNTKTTKPPKPAVLSPAEQKKALKASLAASPSPRKQNRRRKERGQSTVSPKRSGANKMEPKSLTERSPPVFASVTPKN</sequence>
<keyword evidence="9" id="KW-1185">Reference proteome</keyword>
<feature type="transmembrane region" description="Helical" evidence="6">
    <location>
        <begin position="339"/>
        <end position="358"/>
    </location>
</feature>
<evidence type="ECO:0000313" key="9">
    <source>
        <dbReference type="Proteomes" id="UP001321473"/>
    </source>
</evidence>
<evidence type="ECO:0000256" key="5">
    <source>
        <dbReference type="SAM" id="MobiDB-lite"/>
    </source>
</evidence>
<dbReference type="PROSITE" id="PS50850">
    <property type="entry name" value="MFS"/>
    <property type="match status" value="1"/>
</dbReference>
<name>A0AAQ4DWL0_AMBAM</name>
<evidence type="ECO:0000259" key="7">
    <source>
        <dbReference type="PROSITE" id="PS50850"/>
    </source>
</evidence>
<feature type="domain" description="Major facilitator superfamily (MFS) profile" evidence="7">
    <location>
        <begin position="1"/>
        <end position="368"/>
    </location>
</feature>
<protein>
    <recommendedName>
        <fullName evidence="7">Major facilitator superfamily (MFS) profile domain-containing protein</fullName>
    </recommendedName>
</protein>
<evidence type="ECO:0000256" key="6">
    <source>
        <dbReference type="SAM" id="Phobius"/>
    </source>
</evidence>
<feature type="transmembrane region" description="Helical" evidence="6">
    <location>
        <begin position="36"/>
        <end position="57"/>
    </location>
</feature>
<gene>
    <name evidence="8" type="ORF">V5799_006367</name>
</gene>
<dbReference type="Proteomes" id="UP001321473">
    <property type="component" value="Unassembled WGS sequence"/>
</dbReference>
<feature type="transmembrane region" description="Helical" evidence="6">
    <location>
        <begin position="278"/>
        <end position="297"/>
    </location>
</feature>
<dbReference type="SUPFAM" id="SSF103473">
    <property type="entry name" value="MFS general substrate transporter"/>
    <property type="match status" value="1"/>
</dbReference>